<accession>A0A1M6E189</accession>
<dbReference type="RefSeq" id="WP_073328460.1">
    <property type="nucleotide sequence ID" value="NZ_FQYO01000003.1"/>
</dbReference>
<dbReference type="Proteomes" id="UP000184292">
    <property type="component" value="Unassembled WGS sequence"/>
</dbReference>
<gene>
    <name evidence="2" type="ORF">SAMN05444417_1731</name>
</gene>
<name>A0A1M6E189_9RHOB</name>
<keyword evidence="1" id="KW-0732">Signal</keyword>
<sequence length="109" mass="11041">MKNLLTASAVALVASFGAVSAASANSGFVPSDRQATGAPTFNVNVGTVLADAAGTVSVYDTNGELLGTTPVKAGLNTDVRVHFVRPALTDVVAVLDIDGTRLDDLRLGL</sequence>
<dbReference type="STRING" id="1447782.SAMN05444417_1731"/>
<evidence type="ECO:0000313" key="3">
    <source>
        <dbReference type="Proteomes" id="UP000184292"/>
    </source>
</evidence>
<evidence type="ECO:0000256" key="1">
    <source>
        <dbReference type="SAM" id="SignalP"/>
    </source>
</evidence>
<organism evidence="2 3">
    <name type="scientific">Wenxinia saemankumensis</name>
    <dbReference type="NCBI Taxonomy" id="1447782"/>
    <lineage>
        <taxon>Bacteria</taxon>
        <taxon>Pseudomonadati</taxon>
        <taxon>Pseudomonadota</taxon>
        <taxon>Alphaproteobacteria</taxon>
        <taxon>Rhodobacterales</taxon>
        <taxon>Roseobacteraceae</taxon>
        <taxon>Wenxinia</taxon>
    </lineage>
</organism>
<feature type="signal peptide" evidence="1">
    <location>
        <begin position="1"/>
        <end position="24"/>
    </location>
</feature>
<dbReference type="AlphaFoldDB" id="A0A1M6E189"/>
<reference evidence="2 3" key="1">
    <citation type="submission" date="2016-11" db="EMBL/GenBank/DDBJ databases">
        <authorList>
            <person name="Jaros S."/>
            <person name="Januszkiewicz K."/>
            <person name="Wedrychowicz H."/>
        </authorList>
    </citation>
    <scope>NUCLEOTIDE SEQUENCE [LARGE SCALE GENOMIC DNA]</scope>
    <source>
        <strain evidence="2 3">DSM 100565</strain>
    </source>
</reference>
<keyword evidence="3" id="KW-1185">Reference proteome</keyword>
<feature type="chain" id="PRO_5009916915" description="DUF4394 domain-containing protein" evidence="1">
    <location>
        <begin position="25"/>
        <end position="109"/>
    </location>
</feature>
<protein>
    <recommendedName>
        <fullName evidence="4">DUF4394 domain-containing protein</fullName>
    </recommendedName>
</protein>
<dbReference type="OrthoDB" id="7877348at2"/>
<evidence type="ECO:0000313" key="2">
    <source>
        <dbReference type="EMBL" id="SHI79130.1"/>
    </source>
</evidence>
<proteinExistence type="predicted"/>
<evidence type="ECO:0008006" key="4">
    <source>
        <dbReference type="Google" id="ProtNLM"/>
    </source>
</evidence>
<dbReference type="EMBL" id="FQYO01000003">
    <property type="protein sequence ID" value="SHI79130.1"/>
    <property type="molecule type" value="Genomic_DNA"/>
</dbReference>